<organism evidence="1 2">
    <name type="scientific">Eumeta variegata</name>
    <name type="common">Bagworm moth</name>
    <name type="synonym">Eumeta japonica</name>
    <dbReference type="NCBI Taxonomy" id="151549"/>
    <lineage>
        <taxon>Eukaryota</taxon>
        <taxon>Metazoa</taxon>
        <taxon>Ecdysozoa</taxon>
        <taxon>Arthropoda</taxon>
        <taxon>Hexapoda</taxon>
        <taxon>Insecta</taxon>
        <taxon>Pterygota</taxon>
        <taxon>Neoptera</taxon>
        <taxon>Endopterygota</taxon>
        <taxon>Lepidoptera</taxon>
        <taxon>Glossata</taxon>
        <taxon>Ditrysia</taxon>
        <taxon>Tineoidea</taxon>
        <taxon>Psychidae</taxon>
        <taxon>Oiketicinae</taxon>
        <taxon>Eumeta</taxon>
    </lineage>
</organism>
<evidence type="ECO:0000313" key="2">
    <source>
        <dbReference type="Proteomes" id="UP000299102"/>
    </source>
</evidence>
<dbReference type="AlphaFoldDB" id="A0A4C1T097"/>
<keyword evidence="2" id="KW-1185">Reference proteome</keyword>
<accession>A0A4C1T097</accession>
<gene>
    <name evidence="1" type="ORF">EVAR_78047_1</name>
</gene>
<evidence type="ECO:0000313" key="1">
    <source>
        <dbReference type="EMBL" id="GBP07879.1"/>
    </source>
</evidence>
<proteinExistence type="predicted"/>
<comment type="caution">
    <text evidence="1">The sequence shown here is derived from an EMBL/GenBank/DDBJ whole genome shotgun (WGS) entry which is preliminary data.</text>
</comment>
<dbReference type="Proteomes" id="UP000299102">
    <property type="component" value="Unassembled WGS sequence"/>
</dbReference>
<name>A0A4C1T097_EUMVA</name>
<reference evidence="1 2" key="1">
    <citation type="journal article" date="2019" name="Commun. Biol.">
        <title>The bagworm genome reveals a unique fibroin gene that provides high tensile strength.</title>
        <authorList>
            <person name="Kono N."/>
            <person name="Nakamura H."/>
            <person name="Ohtoshi R."/>
            <person name="Tomita M."/>
            <person name="Numata K."/>
            <person name="Arakawa K."/>
        </authorList>
    </citation>
    <scope>NUCLEOTIDE SEQUENCE [LARGE SCALE GENOMIC DNA]</scope>
</reference>
<dbReference type="EMBL" id="BGZK01000028">
    <property type="protein sequence ID" value="GBP07879.1"/>
    <property type="molecule type" value="Genomic_DNA"/>
</dbReference>
<protein>
    <submittedName>
        <fullName evidence="1">Uncharacterized protein</fullName>
    </submittedName>
</protein>
<sequence>MFKEPTFPIGDQRSADASLGARVKLAQVSARCASGAVTLGPSANASSHARPTSSTVEDARRRLCCTASFFLLGVADSRCALATSLGSYTLFELFRVGCGLRPLSVGGGGCAGHAVVVSTAVSVVFLPLYTTS</sequence>